<dbReference type="PANTHER" id="PTHR43591">
    <property type="entry name" value="METHYLTRANSFERASE"/>
    <property type="match status" value="1"/>
</dbReference>
<dbReference type="Proteomes" id="UP001056429">
    <property type="component" value="Unassembled WGS sequence"/>
</dbReference>
<proteinExistence type="predicted"/>
<evidence type="ECO:0000313" key="2">
    <source>
        <dbReference type="EMBL" id="MCM1991528.1"/>
    </source>
</evidence>
<dbReference type="GO" id="GO:0008168">
    <property type="term" value="F:methyltransferase activity"/>
    <property type="evidence" value="ECO:0007669"/>
    <property type="project" value="UniProtKB-KW"/>
</dbReference>
<feature type="domain" description="Methyltransferase" evidence="1">
    <location>
        <begin position="46"/>
        <end position="163"/>
    </location>
</feature>
<sequence length="283" mass="32500">MNEQKRKENPLIGIWDRASKNFGKVGPKYWNYFGARLVEECGIEIGQVVLDIGCGAGASLIPTAKKIGKAGYATGIDISSGMVEECIKNGQEENLSNVEVRVMDANKLEFEDNKFDYILNGFGFPYLYYGDKNLAEVRRVLKSNGKFSFVTWGMQEDTKWITEVVERHLNHGKKESNKDHKKKNDEKRIDICSKEGVRSALEEAGFKEIKVSIEDKLFTYKDKEEWWEETWANAIRGILEKIQDRGEEYLVKFKKDAFEGLEQFRTEDGITFKRSVIYAISTN</sequence>
<dbReference type="EMBL" id="JAGSOJ010000004">
    <property type="protein sequence ID" value="MCM1991528.1"/>
    <property type="molecule type" value="Genomic_DNA"/>
</dbReference>
<organism evidence="2 3">
    <name type="scientific">Oceanirhabdus seepicola</name>
    <dbReference type="NCBI Taxonomy" id="2828781"/>
    <lineage>
        <taxon>Bacteria</taxon>
        <taxon>Bacillati</taxon>
        <taxon>Bacillota</taxon>
        <taxon>Clostridia</taxon>
        <taxon>Eubacteriales</taxon>
        <taxon>Clostridiaceae</taxon>
        <taxon>Oceanirhabdus</taxon>
    </lineage>
</organism>
<accession>A0A9J6P7M4</accession>
<gene>
    <name evidence="2" type="ORF">KDK92_17475</name>
</gene>
<evidence type="ECO:0000259" key="1">
    <source>
        <dbReference type="Pfam" id="PF13847"/>
    </source>
</evidence>
<dbReference type="Pfam" id="PF13847">
    <property type="entry name" value="Methyltransf_31"/>
    <property type="match status" value="1"/>
</dbReference>
<reference evidence="2" key="2">
    <citation type="submission" date="2021-04" db="EMBL/GenBank/DDBJ databases">
        <authorList>
            <person name="Dong X."/>
        </authorList>
    </citation>
    <scope>NUCLEOTIDE SEQUENCE</scope>
    <source>
        <strain evidence="2">ZWT</strain>
    </source>
</reference>
<dbReference type="InterPro" id="IPR025714">
    <property type="entry name" value="Methyltranfer_dom"/>
</dbReference>
<dbReference type="CDD" id="cd02440">
    <property type="entry name" value="AdoMet_MTases"/>
    <property type="match status" value="1"/>
</dbReference>
<dbReference type="InterPro" id="IPR029063">
    <property type="entry name" value="SAM-dependent_MTases_sf"/>
</dbReference>
<reference evidence="2" key="1">
    <citation type="journal article" date="2021" name="mSystems">
        <title>Bacteria and Archaea Synergistically Convert Glycine Betaine to Biogenic Methane in the Formosa Cold Seep of the South China Sea.</title>
        <authorList>
            <person name="Li L."/>
            <person name="Zhang W."/>
            <person name="Zhang S."/>
            <person name="Song L."/>
            <person name="Sun Q."/>
            <person name="Zhang H."/>
            <person name="Xiang H."/>
            <person name="Dong X."/>
        </authorList>
    </citation>
    <scope>NUCLEOTIDE SEQUENCE</scope>
    <source>
        <strain evidence="2">ZWT</strain>
    </source>
</reference>
<comment type="caution">
    <text evidence="2">The sequence shown here is derived from an EMBL/GenBank/DDBJ whole genome shotgun (WGS) entry which is preliminary data.</text>
</comment>
<dbReference type="PANTHER" id="PTHR43591:SF24">
    <property type="entry name" value="2-METHOXY-6-POLYPRENYL-1,4-BENZOQUINOL METHYLASE, MITOCHONDRIAL"/>
    <property type="match status" value="1"/>
</dbReference>
<name>A0A9J6P7M4_9CLOT</name>
<dbReference type="Gene3D" id="3.40.50.150">
    <property type="entry name" value="Vaccinia Virus protein VP39"/>
    <property type="match status" value="1"/>
</dbReference>
<keyword evidence="3" id="KW-1185">Reference proteome</keyword>
<dbReference type="RefSeq" id="WP_250860652.1">
    <property type="nucleotide sequence ID" value="NZ_JAGSOJ010000004.1"/>
</dbReference>
<dbReference type="AlphaFoldDB" id="A0A9J6P7M4"/>
<dbReference type="GO" id="GO:0032259">
    <property type="term" value="P:methylation"/>
    <property type="evidence" value="ECO:0007669"/>
    <property type="project" value="UniProtKB-KW"/>
</dbReference>
<keyword evidence="2" id="KW-0489">Methyltransferase</keyword>
<evidence type="ECO:0000313" key="3">
    <source>
        <dbReference type="Proteomes" id="UP001056429"/>
    </source>
</evidence>
<keyword evidence="2" id="KW-0808">Transferase</keyword>
<dbReference type="SUPFAM" id="SSF53335">
    <property type="entry name" value="S-adenosyl-L-methionine-dependent methyltransferases"/>
    <property type="match status" value="1"/>
</dbReference>
<protein>
    <submittedName>
        <fullName evidence="2">Class I SAM-dependent methyltransferase</fullName>
    </submittedName>
</protein>